<accession>A0A5E4PXZ6</accession>
<dbReference type="PANTHER" id="PTHR28663:SF1">
    <property type="entry name" value="CILIA- AND FLAGELLA- ASSOCIATED PROTEIN 210"/>
    <property type="match status" value="1"/>
</dbReference>
<dbReference type="AlphaFoldDB" id="A0A5E4PXZ6"/>
<dbReference type="InterPro" id="IPR039986">
    <property type="entry name" value="CFAP210"/>
</dbReference>
<feature type="domain" description="Trichohyalin-plectin-homology" evidence="4">
    <location>
        <begin position="101"/>
        <end position="443"/>
    </location>
</feature>
<feature type="region of interest" description="Disordered" evidence="3">
    <location>
        <begin position="292"/>
        <end position="329"/>
    </location>
</feature>
<protein>
    <recommendedName>
        <fullName evidence="4">Trichohyalin-plectin-homology domain-containing protein</fullName>
    </recommendedName>
</protein>
<proteinExistence type="predicted"/>
<dbReference type="EMBL" id="FZQP02000626">
    <property type="protein sequence ID" value="VVC89769.1"/>
    <property type="molecule type" value="Genomic_DNA"/>
</dbReference>
<dbReference type="Proteomes" id="UP000324832">
    <property type="component" value="Unassembled WGS sequence"/>
</dbReference>
<keyword evidence="1 2" id="KW-0175">Coiled coil</keyword>
<dbReference type="GO" id="GO:0005879">
    <property type="term" value="C:axonemal microtubule"/>
    <property type="evidence" value="ECO:0007669"/>
    <property type="project" value="TreeGrafter"/>
</dbReference>
<reference evidence="5 6" key="1">
    <citation type="submission" date="2017-07" db="EMBL/GenBank/DDBJ databases">
        <authorList>
            <person name="Talla V."/>
            <person name="Backstrom N."/>
        </authorList>
    </citation>
    <scope>NUCLEOTIDE SEQUENCE [LARGE SCALE GENOMIC DNA]</scope>
</reference>
<organism evidence="5 6">
    <name type="scientific">Leptidea sinapis</name>
    <dbReference type="NCBI Taxonomy" id="189913"/>
    <lineage>
        <taxon>Eukaryota</taxon>
        <taxon>Metazoa</taxon>
        <taxon>Ecdysozoa</taxon>
        <taxon>Arthropoda</taxon>
        <taxon>Hexapoda</taxon>
        <taxon>Insecta</taxon>
        <taxon>Pterygota</taxon>
        <taxon>Neoptera</taxon>
        <taxon>Endopterygota</taxon>
        <taxon>Lepidoptera</taxon>
        <taxon>Glossata</taxon>
        <taxon>Ditrysia</taxon>
        <taxon>Papilionoidea</taxon>
        <taxon>Pieridae</taxon>
        <taxon>Dismorphiinae</taxon>
        <taxon>Leptidea</taxon>
    </lineage>
</organism>
<sequence>MPIAMTKDQWARIHKWTESNDDPDATRRRNYVKYLNDTSREMTKHWPNSLDKVNKRNEELRHARIAAAEEANNKFYRRYMRRKREEQQELMYSARETVFKNTDAPKLLLSAVIETVVQKEREEQIKFNKELQKLAMEQKKKDDDEIIRKSKEWHQLMADRKKKRFDADKKYQKEILEQAKEVAERNRTEYETELEMQKIDNMKADAEMDALDKFDEDFKAAEKARILFDMKRSHEEFEKRQRENEARDRTDDRLIEVLQKSRARVEAKRKQTEKAIKDEKLRILEEISHKLESGDAARDQKEKENLEKAVREKDAAAKARRQADANREAKIKQERIEIQEQFLEKERQRLHELDTMHTWDMMNRFKNAELYEDYQKKLRDEKKRKIQEYRADILKLWREREEREAQARADTRHFYGELAEQKLRAQDNKLFTYWSRLLEEARRHGRPDHALRRVR</sequence>
<evidence type="ECO:0000259" key="4">
    <source>
        <dbReference type="Pfam" id="PF13868"/>
    </source>
</evidence>
<feature type="coiled-coil region" evidence="2">
    <location>
        <begin position="173"/>
        <end position="200"/>
    </location>
</feature>
<evidence type="ECO:0000256" key="2">
    <source>
        <dbReference type="SAM" id="Coils"/>
    </source>
</evidence>
<dbReference type="InterPro" id="IPR043597">
    <property type="entry name" value="TPH_dom"/>
</dbReference>
<keyword evidence="6" id="KW-1185">Reference proteome</keyword>
<dbReference type="Pfam" id="PF13868">
    <property type="entry name" value="TPH"/>
    <property type="match status" value="1"/>
</dbReference>
<name>A0A5E4PXZ6_9NEOP</name>
<feature type="non-terminal residue" evidence="5">
    <location>
        <position position="455"/>
    </location>
</feature>
<dbReference type="PANTHER" id="PTHR28663">
    <property type="entry name" value="COILED-COIL DOMAIN-CONTAINING PROTEIN 173"/>
    <property type="match status" value="1"/>
</dbReference>
<gene>
    <name evidence="5" type="ORF">LSINAPIS_LOCUS2820</name>
</gene>
<evidence type="ECO:0000256" key="1">
    <source>
        <dbReference type="ARBA" id="ARBA00023054"/>
    </source>
</evidence>
<evidence type="ECO:0000313" key="5">
    <source>
        <dbReference type="EMBL" id="VVC89769.1"/>
    </source>
</evidence>
<evidence type="ECO:0000313" key="6">
    <source>
        <dbReference type="Proteomes" id="UP000324832"/>
    </source>
</evidence>
<evidence type="ECO:0000256" key="3">
    <source>
        <dbReference type="SAM" id="MobiDB-lite"/>
    </source>
</evidence>